<dbReference type="SUPFAM" id="SSF52200">
    <property type="entry name" value="Toll/Interleukin receptor TIR domain"/>
    <property type="match status" value="1"/>
</dbReference>
<dbReference type="InterPro" id="IPR035897">
    <property type="entry name" value="Toll_tir_struct_dom_sf"/>
</dbReference>
<accession>A0ABU8WLP0</accession>
<dbReference type="Pfam" id="PF13676">
    <property type="entry name" value="TIR_2"/>
    <property type="match status" value="1"/>
</dbReference>
<dbReference type="RefSeq" id="WP_340343584.1">
    <property type="nucleotide sequence ID" value="NZ_JBBKZT010000007.1"/>
</dbReference>
<gene>
    <name evidence="2" type="ORF">WKW82_17495</name>
</gene>
<evidence type="ECO:0000313" key="3">
    <source>
        <dbReference type="Proteomes" id="UP001385892"/>
    </source>
</evidence>
<evidence type="ECO:0000313" key="2">
    <source>
        <dbReference type="EMBL" id="MEJ8848457.1"/>
    </source>
</evidence>
<evidence type="ECO:0000259" key="1">
    <source>
        <dbReference type="PROSITE" id="PS50104"/>
    </source>
</evidence>
<name>A0ABU8WLP0_9BURK</name>
<sequence>MGAIKLQKRADDFFVSYGHDDVARVVPLVDLLKRVCGLRVWFDAAEGNAARRSTELLAGAIGNARGALICLSEAWTRSTWCRNEYEVACNEQRGQVGFELVCVRLDDVESPGWLNTAEIVDLRNGGARAFARLLRSLASDVPLRFDNTWDVYLSAPWSRPSELARETFKVIHDSTAWRLVGDAPNLAHMGERRIEAIQRTTLGVVALMPHDAAQECGTSPYILQEARLALNLELPLLLLAEPGVATPDDLRLGAFRRADFPLAAGAAGSAALKGMLGEFAEALDRAPRNDSRAYIFLATSLRGDPADSDDLATVIERASNMRCIRGERLTGDNVQQAIIDRIQRAAVVIADVSDDNRNTLIETGIAMGSGTRLKLMCREPAPGTPLKKRFMFEGHELFWYRTDEERLGLAYYFARQFRRHIYVVR</sequence>
<dbReference type="EMBL" id="JBBKZT010000007">
    <property type="protein sequence ID" value="MEJ8848457.1"/>
    <property type="molecule type" value="Genomic_DNA"/>
</dbReference>
<proteinExistence type="predicted"/>
<reference evidence="2 3" key="1">
    <citation type="submission" date="2024-03" db="EMBL/GenBank/DDBJ databases">
        <title>Novel species of the genus Variovorax.</title>
        <authorList>
            <person name="Liu Q."/>
            <person name="Xin Y.-H."/>
        </authorList>
    </citation>
    <scope>NUCLEOTIDE SEQUENCE [LARGE SCALE GENOMIC DNA]</scope>
    <source>
        <strain evidence="2 3">KACC 18900</strain>
    </source>
</reference>
<dbReference type="Proteomes" id="UP001385892">
    <property type="component" value="Unassembled WGS sequence"/>
</dbReference>
<keyword evidence="3" id="KW-1185">Reference proteome</keyword>
<protein>
    <submittedName>
        <fullName evidence="2">Toll/interleukin-1 receptor domain-containing protein</fullName>
    </submittedName>
</protein>
<keyword evidence="2" id="KW-0675">Receptor</keyword>
<dbReference type="InterPro" id="IPR000157">
    <property type="entry name" value="TIR_dom"/>
</dbReference>
<organism evidence="2 3">
    <name type="scientific">Variovorax rhizosphaerae</name>
    <dbReference type="NCBI Taxonomy" id="1836200"/>
    <lineage>
        <taxon>Bacteria</taxon>
        <taxon>Pseudomonadati</taxon>
        <taxon>Pseudomonadota</taxon>
        <taxon>Betaproteobacteria</taxon>
        <taxon>Burkholderiales</taxon>
        <taxon>Comamonadaceae</taxon>
        <taxon>Variovorax</taxon>
    </lineage>
</organism>
<feature type="domain" description="TIR" evidence="1">
    <location>
        <begin position="9"/>
        <end position="134"/>
    </location>
</feature>
<comment type="caution">
    <text evidence="2">The sequence shown here is derived from an EMBL/GenBank/DDBJ whole genome shotgun (WGS) entry which is preliminary data.</text>
</comment>
<dbReference type="Gene3D" id="3.40.50.10140">
    <property type="entry name" value="Toll/interleukin-1 receptor homology (TIR) domain"/>
    <property type="match status" value="1"/>
</dbReference>
<dbReference type="PROSITE" id="PS50104">
    <property type="entry name" value="TIR"/>
    <property type="match status" value="1"/>
</dbReference>